<feature type="compositionally biased region" description="Basic and acidic residues" evidence="2">
    <location>
        <begin position="378"/>
        <end position="390"/>
    </location>
</feature>
<evidence type="ECO:0000259" key="3">
    <source>
        <dbReference type="Pfam" id="PF09073"/>
    </source>
</evidence>
<dbReference type="GO" id="GO:0030686">
    <property type="term" value="C:90S preribosome"/>
    <property type="evidence" value="ECO:0007669"/>
    <property type="project" value="TreeGrafter"/>
</dbReference>
<dbReference type="GO" id="GO:0030490">
    <property type="term" value="P:maturation of SSU-rRNA"/>
    <property type="evidence" value="ECO:0007669"/>
    <property type="project" value="TreeGrafter"/>
</dbReference>
<proteinExistence type="predicted"/>
<comment type="caution">
    <text evidence="4">The sequence shown here is derived from an EMBL/GenBank/DDBJ whole genome shotgun (WGS) entry which is preliminary data.</text>
</comment>
<feature type="compositionally biased region" description="Acidic residues" evidence="2">
    <location>
        <begin position="50"/>
        <end position="66"/>
    </location>
</feature>
<dbReference type="Proteomes" id="UP000620104">
    <property type="component" value="Unassembled WGS sequence"/>
</dbReference>
<dbReference type="InterPro" id="IPR037393">
    <property type="entry name" value="Bud22/SRFB1"/>
</dbReference>
<dbReference type="PANTHER" id="PTHR23325:SF1">
    <property type="entry name" value="SERUM RESPONSE FACTOR-BINDING PROTEIN 1"/>
    <property type="match status" value="1"/>
</dbReference>
<feature type="domain" description="Bud22" evidence="3">
    <location>
        <begin position="83"/>
        <end position="521"/>
    </location>
</feature>
<feature type="compositionally biased region" description="Basic and acidic residues" evidence="2">
    <location>
        <begin position="223"/>
        <end position="241"/>
    </location>
</feature>
<dbReference type="InterPro" id="IPR015158">
    <property type="entry name" value="Bud22_dom"/>
</dbReference>
<evidence type="ECO:0000313" key="4">
    <source>
        <dbReference type="EMBL" id="GHJ89591.1"/>
    </source>
</evidence>
<reference evidence="4" key="1">
    <citation type="submission" date="2020-07" db="EMBL/GenBank/DDBJ databases">
        <title>Draft Genome Sequence of a Deep-Sea Yeast, Naganishia (Cryptococcus) liquefaciens strain N6.</title>
        <authorList>
            <person name="Han Y.W."/>
            <person name="Kajitani R."/>
            <person name="Morimoto H."/>
            <person name="Parhat M."/>
            <person name="Tsubouchi H."/>
            <person name="Bakenova O."/>
            <person name="Ogata M."/>
            <person name="Argunhan B."/>
            <person name="Aoki R."/>
            <person name="Kajiwara S."/>
            <person name="Itoh T."/>
            <person name="Iwasaki H."/>
        </authorList>
    </citation>
    <scope>NUCLEOTIDE SEQUENCE</scope>
    <source>
        <strain evidence="4">N6</strain>
    </source>
</reference>
<feature type="compositionally biased region" description="Basic and acidic residues" evidence="2">
    <location>
        <begin position="398"/>
        <end position="412"/>
    </location>
</feature>
<sequence length="521" mass="55876">MDITEPTAKRKRSGKAREEAKARAIAKAEEAAKEAERAERAGEDEKASDAGEDGEGEDKDEKEEEDPSKRIPDIELIRKRIPQALKSLHPILKRSKASETQRIIKKIKFLRTKSQEGQTAELADLEGQLEALKKLDLHATIPPLLHLKLRKHPSLRPLLPLPETLFPEPFPSTQTDASTPEGKAQNRILSAKGTGELVNGVVAWCIGLEGGKLKTQASKTKAKVAEKKPAATESRRSELKPKPITPKEMAADAEDVDDLAAQDAAADAAGWESGSINSDGAEDENRYPLMSDAESSDSDAVSFSEPPAKRTRTLASSISPPPKASKKGPAGSSSLFLPTLASGFTMGSYDSDPDEDERRDKKSGKGGLIQSVRKNRRGQAERRKIWEQKYGKGANHVKKAEAEAARAERDAKFLASQMGGSAAKPKWGDKTRRGGEKPSPVGGANVRDSGWQRGPARAGAAAVPAAAAAPEQVKPAPKPATTVTGTEHPSWIAAKLRKEREMAGLGRPGAGAAKPKKIVFD</sequence>
<dbReference type="EMBL" id="BLZA01000048">
    <property type="protein sequence ID" value="GHJ89591.1"/>
    <property type="molecule type" value="Genomic_DNA"/>
</dbReference>
<dbReference type="PANTHER" id="PTHR23325">
    <property type="entry name" value="SERUM RESPONSE FACTOR-BINDING"/>
    <property type="match status" value="1"/>
</dbReference>
<keyword evidence="5" id="KW-1185">Reference proteome</keyword>
<organism evidence="4 5">
    <name type="scientific">Naganishia liquefaciens</name>
    <dbReference type="NCBI Taxonomy" id="104408"/>
    <lineage>
        <taxon>Eukaryota</taxon>
        <taxon>Fungi</taxon>
        <taxon>Dikarya</taxon>
        <taxon>Basidiomycota</taxon>
        <taxon>Agaricomycotina</taxon>
        <taxon>Tremellomycetes</taxon>
        <taxon>Filobasidiales</taxon>
        <taxon>Filobasidiaceae</taxon>
        <taxon>Naganishia</taxon>
    </lineage>
</organism>
<feature type="compositionally biased region" description="Basic and acidic residues" evidence="2">
    <location>
        <begin position="15"/>
        <end position="49"/>
    </location>
</feature>
<dbReference type="OrthoDB" id="3364872at2759"/>
<feature type="compositionally biased region" description="Low complexity" evidence="2">
    <location>
        <begin position="452"/>
        <end position="475"/>
    </location>
</feature>
<feature type="compositionally biased region" description="Basic and acidic residues" evidence="2">
    <location>
        <begin position="426"/>
        <end position="436"/>
    </location>
</feature>
<evidence type="ECO:0000256" key="2">
    <source>
        <dbReference type="SAM" id="MobiDB-lite"/>
    </source>
</evidence>
<protein>
    <recommendedName>
        <fullName evidence="3">Bud22 domain-containing protein</fullName>
    </recommendedName>
</protein>
<keyword evidence="1" id="KW-0175">Coiled coil</keyword>
<gene>
    <name evidence="4" type="ORF">NliqN6_5993</name>
</gene>
<feature type="region of interest" description="Disordered" evidence="2">
    <location>
        <begin position="216"/>
        <end position="490"/>
    </location>
</feature>
<name>A0A8H3YJJ9_9TREE</name>
<evidence type="ECO:0000313" key="5">
    <source>
        <dbReference type="Proteomes" id="UP000620104"/>
    </source>
</evidence>
<feature type="region of interest" description="Disordered" evidence="2">
    <location>
        <begin position="1"/>
        <end position="73"/>
    </location>
</feature>
<dbReference type="Pfam" id="PF09073">
    <property type="entry name" value="BUD22"/>
    <property type="match status" value="1"/>
</dbReference>
<dbReference type="AlphaFoldDB" id="A0A8H3YJJ9"/>
<dbReference type="GO" id="GO:0005634">
    <property type="term" value="C:nucleus"/>
    <property type="evidence" value="ECO:0007669"/>
    <property type="project" value="TreeGrafter"/>
</dbReference>
<accession>A0A8H3YJJ9</accession>
<feature type="compositionally biased region" description="Acidic residues" evidence="2">
    <location>
        <begin position="251"/>
        <end position="260"/>
    </location>
</feature>
<evidence type="ECO:0000256" key="1">
    <source>
        <dbReference type="ARBA" id="ARBA00023054"/>
    </source>
</evidence>